<evidence type="ECO:0000313" key="2">
    <source>
        <dbReference type="EMBL" id="KAG2657452.1"/>
    </source>
</evidence>
<accession>A0A8T0X7C0</accession>
<dbReference type="InterPro" id="IPR056594">
    <property type="entry name" value="AT5G49610-like_b-prop"/>
</dbReference>
<dbReference type="EMBL" id="CM029037">
    <property type="protein sequence ID" value="KAG2657452.1"/>
    <property type="molecule type" value="Genomic_DNA"/>
</dbReference>
<evidence type="ECO:0000259" key="1">
    <source>
        <dbReference type="Pfam" id="PF23635"/>
    </source>
</evidence>
<gene>
    <name evidence="2" type="ORF">PVAP13_1KG279477</name>
</gene>
<proteinExistence type="predicted"/>
<keyword evidence="3" id="KW-1185">Reference proteome</keyword>
<dbReference type="Pfam" id="PF23635">
    <property type="entry name" value="Beta-prop_AT5G49610-like"/>
    <property type="match status" value="1"/>
</dbReference>
<evidence type="ECO:0000313" key="3">
    <source>
        <dbReference type="Proteomes" id="UP000823388"/>
    </source>
</evidence>
<reference evidence="2" key="1">
    <citation type="submission" date="2020-05" db="EMBL/GenBank/DDBJ databases">
        <title>WGS assembly of Panicum virgatum.</title>
        <authorList>
            <person name="Lovell J.T."/>
            <person name="Jenkins J."/>
            <person name="Shu S."/>
            <person name="Juenger T.E."/>
            <person name="Schmutz J."/>
        </authorList>
    </citation>
    <scope>NUCLEOTIDE SEQUENCE</scope>
    <source>
        <strain evidence="2">AP13</strain>
    </source>
</reference>
<dbReference type="PANTHER" id="PTHR33207">
    <property type="entry name" value="F-BOX DOMAIN CONTAINING PROTEIN-RELATED"/>
    <property type="match status" value="1"/>
</dbReference>
<organism evidence="2 3">
    <name type="scientific">Panicum virgatum</name>
    <name type="common">Blackwell switchgrass</name>
    <dbReference type="NCBI Taxonomy" id="38727"/>
    <lineage>
        <taxon>Eukaryota</taxon>
        <taxon>Viridiplantae</taxon>
        <taxon>Streptophyta</taxon>
        <taxon>Embryophyta</taxon>
        <taxon>Tracheophyta</taxon>
        <taxon>Spermatophyta</taxon>
        <taxon>Magnoliopsida</taxon>
        <taxon>Liliopsida</taxon>
        <taxon>Poales</taxon>
        <taxon>Poaceae</taxon>
        <taxon>PACMAD clade</taxon>
        <taxon>Panicoideae</taxon>
        <taxon>Panicodae</taxon>
        <taxon>Paniceae</taxon>
        <taxon>Panicinae</taxon>
        <taxon>Panicum</taxon>
        <taxon>Panicum sect. Hiantes</taxon>
    </lineage>
</organism>
<protein>
    <recommendedName>
        <fullName evidence="1">F-box protein AT5G49610-like beta-propeller domain-containing protein</fullName>
    </recommendedName>
</protein>
<name>A0A8T0X7C0_PANVG</name>
<sequence length="232" mass="25653">MPSQLLGVYVSIDGFSNPKFVSLPDASRPEHAAALRHGNFSFDDMDCPLLTIWDCRNDRVLYGFSESFHVAFDPAVRAPLRCPGEDTVMLPPQPSTTWPNCPHAMLLPDEDNDDSSCYCVDIVNKDQTVHAKVFVLRAGSWTVHFSAMADLAKSPQEILTMTLLMRGKIYMLTMAGYILTLDLATTRFSIVDPPRGVEFEYTGNLVPCRGDDSVLPLKCEGGQAYCLVPEDG</sequence>
<feature type="domain" description="F-box protein AT5G49610-like beta-propeller" evidence="1">
    <location>
        <begin position="52"/>
        <end position="215"/>
    </location>
</feature>
<dbReference type="AlphaFoldDB" id="A0A8T0X7C0"/>
<dbReference type="Proteomes" id="UP000823388">
    <property type="component" value="Chromosome 1K"/>
</dbReference>
<comment type="caution">
    <text evidence="2">The sequence shown here is derived from an EMBL/GenBank/DDBJ whole genome shotgun (WGS) entry which is preliminary data.</text>
</comment>